<protein>
    <recommendedName>
        <fullName evidence="3">DUF2935 domain-containing protein</fullName>
    </recommendedName>
</protein>
<evidence type="ECO:0000313" key="1">
    <source>
        <dbReference type="EMBL" id="ACL69285.1"/>
    </source>
</evidence>
<organism evidence="1 2">
    <name type="scientific">Halothermothrix orenii (strain H 168 / OCM 544 / DSM 9562)</name>
    <dbReference type="NCBI Taxonomy" id="373903"/>
    <lineage>
        <taxon>Bacteria</taxon>
        <taxon>Bacillati</taxon>
        <taxon>Bacillota</taxon>
        <taxon>Clostridia</taxon>
        <taxon>Halanaerobiales</taxon>
        <taxon>Halothermotrichaceae</taxon>
        <taxon>Halothermothrix</taxon>
    </lineage>
</organism>
<reference evidence="1 2" key="1">
    <citation type="journal article" date="2009" name="PLoS ONE">
        <title>Genome analysis of the anaerobic thermohalophilic bacterium Halothermothrix orenii.</title>
        <authorList>
            <person name="Mavromatis K."/>
            <person name="Ivanova N."/>
            <person name="Anderson I."/>
            <person name="Lykidis A."/>
            <person name="Hooper S.D."/>
            <person name="Sun H."/>
            <person name="Kunin V."/>
            <person name="Lapidus A."/>
            <person name="Hugenholtz P."/>
            <person name="Patel B."/>
            <person name="Kyrpides N.C."/>
        </authorList>
    </citation>
    <scope>NUCLEOTIDE SEQUENCE [LARGE SCALE GENOMIC DNA]</scope>
    <source>
        <strain evidence="2">H 168 / OCM 544 / DSM 9562</strain>
    </source>
</reference>
<gene>
    <name evidence="1" type="ordered locus">Hore_05270</name>
</gene>
<dbReference type="AlphaFoldDB" id="B8D258"/>
<dbReference type="RefSeq" id="WP_012635473.1">
    <property type="nucleotide sequence ID" value="NC_011899.1"/>
</dbReference>
<evidence type="ECO:0000313" key="2">
    <source>
        <dbReference type="Proteomes" id="UP000000719"/>
    </source>
</evidence>
<dbReference type="InterPro" id="IPR021328">
    <property type="entry name" value="CotB-like"/>
</dbReference>
<dbReference type="eggNOG" id="ENOG502Z8AB">
    <property type="taxonomic scope" value="Bacteria"/>
</dbReference>
<name>B8D258_HALOH</name>
<evidence type="ECO:0008006" key="3">
    <source>
        <dbReference type="Google" id="ProtNLM"/>
    </source>
</evidence>
<dbReference type="OrthoDB" id="1633927at2"/>
<dbReference type="SUPFAM" id="SSF158430">
    <property type="entry name" value="Bacillus cereus metalloprotein-like"/>
    <property type="match status" value="2"/>
</dbReference>
<keyword evidence="2" id="KW-1185">Reference proteome</keyword>
<proteinExistence type="predicted"/>
<accession>B8D258</accession>
<sequence>MKSDDIFQERINLIFWLRIFKEHALFIKKGLTYDEDELIARAHDFYNLFDKLQNRARRIMGTPPGHNSELIEESINAVGELLEFKKTLLRLIVQCESTFNLYPLLITHTVREADEFLEIVSEYQGQKKQISLPRDLLGDVTFWLRGMKEHTAFLHHLIDPSERILLDKLRDYNQRFNYLFVRALDLESMLKSEPDNFPAVSNFILELILNLKDLNQFQDRVKTLLADCKLLSITGPLFANHLIRETEYFENLINQMKAYFKL</sequence>
<dbReference type="Gene3D" id="1.20.1260.120">
    <property type="entry name" value="Protein of unknown function DUF2935"/>
    <property type="match status" value="1"/>
</dbReference>
<dbReference type="Pfam" id="PF11155">
    <property type="entry name" value="DUF2935"/>
    <property type="match status" value="2"/>
</dbReference>
<dbReference type="HOGENOM" id="CLU_073785_0_1_9"/>
<dbReference type="KEGG" id="hor:Hore_05270"/>
<dbReference type="STRING" id="373903.Hore_05270"/>
<dbReference type="EMBL" id="CP001098">
    <property type="protein sequence ID" value="ACL69285.1"/>
    <property type="molecule type" value="Genomic_DNA"/>
</dbReference>
<dbReference type="Proteomes" id="UP000000719">
    <property type="component" value="Chromosome"/>
</dbReference>